<dbReference type="InterPro" id="IPR003615">
    <property type="entry name" value="HNH_nuc"/>
</dbReference>
<dbReference type="CDD" id="cd00085">
    <property type="entry name" value="HNHc"/>
    <property type="match status" value="1"/>
</dbReference>
<dbReference type="EMBL" id="BNCD01000010">
    <property type="protein sequence ID" value="GHH81044.1"/>
    <property type="molecule type" value="Genomic_DNA"/>
</dbReference>
<evidence type="ECO:0000313" key="4">
    <source>
        <dbReference type="Proteomes" id="UP000603708"/>
    </source>
</evidence>
<evidence type="ECO:0000259" key="2">
    <source>
        <dbReference type="Pfam" id="PF26348"/>
    </source>
</evidence>
<feature type="domain" description="ScoMcrA-like DNA sulfur-binding" evidence="1">
    <location>
        <begin position="2"/>
        <end position="109"/>
    </location>
</feature>
<sequence length="421" mass="47251">MIKEAVGPLLTAFAGVTEGEQGVLYPFWALQKNKLWEVADATELHLTSQGRRPQLSALDELNPLAGLPKRDYDLLTEAPELAAWAMSTLLVRFFSRTPIPLLEALGLNELMAGRIAPSLRPLPGESYPHRGAIADVYGGNRVLGITPLADGILTVYSDDKGPYADQRIPETDWIAYTGDGLSGHQSLTAGNRAMAEHQEQQKALRYWHKPYKGHWTFETWAVIVQRRRRWGRGQDGQPRREYVWILAPIPSPMRETWPSEVIEALTQDDGQLHDDSLDVIPIEVDSEPQQEGTSTRERYKRLTDAARRTAAGRNRRSTLAQVERHLRSPAAREAVLLRSEGRCENPSCLGHPLERTDADQPILEVDHVNGLARTGQDTPEVMIGLCPNCHALKTRGSNRRKLQESLLVVAHHRHRNFLQEA</sequence>
<gene>
    <name evidence="3" type="ORF">GCM10018793_37640</name>
</gene>
<dbReference type="InterPro" id="IPR058712">
    <property type="entry name" value="SRA_ScoMcrA"/>
</dbReference>
<reference evidence="3" key="1">
    <citation type="journal article" date="2014" name="Int. J. Syst. Evol. Microbiol.">
        <title>Complete genome sequence of Corynebacterium casei LMG S-19264T (=DSM 44701T), isolated from a smear-ripened cheese.</title>
        <authorList>
            <consortium name="US DOE Joint Genome Institute (JGI-PGF)"/>
            <person name="Walter F."/>
            <person name="Albersmeier A."/>
            <person name="Kalinowski J."/>
            <person name="Ruckert C."/>
        </authorList>
    </citation>
    <scope>NUCLEOTIDE SEQUENCE</scope>
    <source>
        <strain evidence="3">JCM 5069</strain>
    </source>
</reference>
<dbReference type="Pfam" id="PF26348">
    <property type="entry name" value="SRA_ScoMcrA"/>
    <property type="match status" value="1"/>
</dbReference>
<reference evidence="3" key="2">
    <citation type="submission" date="2020-09" db="EMBL/GenBank/DDBJ databases">
        <authorList>
            <person name="Sun Q."/>
            <person name="Ohkuma M."/>
        </authorList>
    </citation>
    <scope>NUCLEOTIDE SEQUENCE</scope>
    <source>
        <strain evidence="3">JCM 5069</strain>
    </source>
</reference>
<keyword evidence="4" id="KW-1185">Reference proteome</keyword>
<dbReference type="AlphaFoldDB" id="A0A919GBT2"/>
<dbReference type="Proteomes" id="UP000603708">
    <property type="component" value="Unassembled WGS sequence"/>
</dbReference>
<evidence type="ECO:0000259" key="1">
    <source>
        <dbReference type="Pfam" id="PF26340"/>
    </source>
</evidence>
<protein>
    <recommendedName>
        <fullName evidence="5">HNH endonuclease</fullName>
    </recommendedName>
</protein>
<name>A0A919GBT2_9ACTN</name>
<evidence type="ECO:0000313" key="3">
    <source>
        <dbReference type="EMBL" id="GHH81044.1"/>
    </source>
</evidence>
<dbReference type="Pfam" id="PF26340">
    <property type="entry name" value="DNA-SBD_ScoMcrA"/>
    <property type="match status" value="1"/>
</dbReference>
<evidence type="ECO:0008006" key="5">
    <source>
        <dbReference type="Google" id="ProtNLM"/>
    </source>
</evidence>
<proteinExistence type="predicted"/>
<comment type="caution">
    <text evidence="3">The sequence shown here is derived from an EMBL/GenBank/DDBJ whole genome shotgun (WGS) entry which is preliminary data.</text>
</comment>
<organism evidence="3 4">
    <name type="scientific">Streptomyces sulfonofaciens</name>
    <dbReference type="NCBI Taxonomy" id="68272"/>
    <lineage>
        <taxon>Bacteria</taxon>
        <taxon>Bacillati</taxon>
        <taxon>Actinomycetota</taxon>
        <taxon>Actinomycetes</taxon>
        <taxon>Kitasatosporales</taxon>
        <taxon>Streptomycetaceae</taxon>
        <taxon>Streptomyces</taxon>
    </lineage>
</organism>
<dbReference type="InterPro" id="IPR058813">
    <property type="entry name" value="DNA-SBD_ScoMcrA"/>
</dbReference>
<feature type="domain" description="ScoMcrA-like SRA" evidence="2">
    <location>
        <begin position="123"/>
        <end position="270"/>
    </location>
</feature>
<accession>A0A919GBT2</accession>